<dbReference type="EMBL" id="BTGU01000099">
    <property type="protein sequence ID" value="GMN60516.1"/>
    <property type="molecule type" value="Genomic_DNA"/>
</dbReference>
<proteinExistence type="predicted"/>
<reference evidence="2" key="1">
    <citation type="submission" date="2023-07" db="EMBL/GenBank/DDBJ databases">
        <title>draft genome sequence of fig (Ficus carica).</title>
        <authorList>
            <person name="Takahashi T."/>
            <person name="Nishimura K."/>
        </authorList>
    </citation>
    <scope>NUCLEOTIDE SEQUENCE</scope>
</reference>
<evidence type="ECO:0000313" key="2">
    <source>
        <dbReference type="EMBL" id="GMN60516.1"/>
    </source>
</evidence>
<dbReference type="Proteomes" id="UP001187192">
    <property type="component" value="Unassembled WGS sequence"/>
</dbReference>
<evidence type="ECO:0000313" key="3">
    <source>
        <dbReference type="Proteomes" id="UP001187192"/>
    </source>
</evidence>
<dbReference type="AlphaFoldDB" id="A0AA88J3L7"/>
<name>A0AA88J3L7_FICCA</name>
<dbReference type="PROSITE" id="PS50181">
    <property type="entry name" value="FBOX"/>
    <property type="match status" value="1"/>
</dbReference>
<dbReference type="SUPFAM" id="SSF81383">
    <property type="entry name" value="F-box domain"/>
    <property type="match status" value="1"/>
</dbReference>
<comment type="caution">
    <text evidence="2">The sequence shown here is derived from an EMBL/GenBank/DDBJ whole genome shotgun (WGS) entry which is preliminary data.</text>
</comment>
<feature type="domain" description="F-box" evidence="1">
    <location>
        <begin position="1"/>
        <end position="50"/>
    </location>
</feature>
<dbReference type="Pfam" id="PF00646">
    <property type="entry name" value="F-box"/>
    <property type="match status" value="1"/>
</dbReference>
<dbReference type="PANTHER" id="PTHR31672:SF13">
    <property type="entry name" value="F-BOX PROTEIN CPR30-LIKE"/>
    <property type="match status" value="1"/>
</dbReference>
<dbReference type="Gene3D" id="1.20.1280.50">
    <property type="match status" value="1"/>
</dbReference>
<gene>
    <name evidence="2" type="ORF">TIFTF001_029605</name>
</gene>
<dbReference type="InterPro" id="IPR050796">
    <property type="entry name" value="SCF_F-box_component"/>
</dbReference>
<accession>A0AA88J3L7</accession>
<dbReference type="InterPro" id="IPR017451">
    <property type="entry name" value="F-box-assoc_interact_dom"/>
</dbReference>
<organism evidence="2 3">
    <name type="scientific">Ficus carica</name>
    <name type="common">Common fig</name>
    <dbReference type="NCBI Taxonomy" id="3494"/>
    <lineage>
        <taxon>Eukaryota</taxon>
        <taxon>Viridiplantae</taxon>
        <taxon>Streptophyta</taxon>
        <taxon>Embryophyta</taxon>
        <taxon>Tracheophyta</taxon>
        <taxon>Spermatophyta</taxon>
        <taxon>Magnoliopsida</taxon>
        <taxon>eudicotyledons</taxon>
        <taxon>Gunneridae</taxon>
        <taxon>Pentapetalae</taxon>
        <taxon>rosids</taxon>
        <taxon>fabids</taxon>
        <taxon>Rosales</taxon>
        <taxon>Moraceae</taxon>
        <taxon>Ficeae</taxon>
        <taxon>Ficus</taxon>
    </lineage>
</organism>
<keyword evidence="3" id="KW-1185">Reference proteome</keyword>
<sequence>MARYYDLPEGVLEEIMSRLPPESLIRFKRVCKTWYVLINALINDPTFVAKHLRNMTEMLSDLFETMCFSQLLATNKTELDRAETDVVETHLLTMATHDFEVNHYIPCVDDFEFLIRCINEGYFRFVSHCDGIICLHASWFLHEFICLLNPSLKEFKIVLNARLANGFEIGAVGFGCDSRTNDYKVVIIKFPGDLMEDSPYGSELYTLSTNSWKEIDLGGKIFIYLYQTLYCDGVFYWYIAYGLGMSIVAFEVDNETFHGILGLEVVRQFPFPRKWKNIHDWMQIAVWNDWIVLFVYVEEGPLVIIMWVMDASSRGAEASYYTWARHLTIETLEGV</sequence>
<dbReference type="InterPro" id="IPR036047">
    <property type="entry name" value="F-box-like_dom_sf"/>
</dbReference>
<dbReference type="NCBIfam" id="TIGR01640">
    <property type="entry name" value="F_box_assoc_1"/>
    <property type="match status" value="1"/>
</dbReference>
<evidence type="ECO:0000259" key="1">
    <source>
        <dbReference type="PROSITE" id="PS50181"/>
    </source>
</evidence>
<dbReference type="Pfam" id="PF07734">
    <property type="entry name" value="FBA_1"/>
    <property type="match status" value="1"/>
</dbReference>
<dbReference type="InterPro" id="IPR001810">
    <property type="entry name" value="F-box_dom"/>
</dbReference>
<dbReference type="SMART" id="SM00256">
    <property type="entry name" value="FBOX"/>
    <property type="match status" value="1"/>
</dbReference>
<dbReference type="CDD" id="cd22157">
    <property type="entry name" value="F-box_AtFBW1-like"/>
    <property type="match status" value="1"/>
</dbReference>
<dbReference type="InterPro" id="IPR006527">
    <property type="entry name" value="F-box-assoc_dom_typ1"/>
</dbReference>
<protein>
    <recommendedName>
        <fullName evidence="1">F-box domain-containing protein</fullName>
    </recommendedName>
</protein>
<dbReference type="PANTHER" id="PTHR31672">
    <property type="entry name" value="BNACNNG10540D PROTEIN"/>
    <property type="match status" value="1"/>
</dbReference>